<dbReference type="AlphaFoldDB" id="A0A6G9D2U2"/>
<dbReference type="Proteomes" id="UP000502345">
    <property type="component" value="Chromosome"/>
</dbReference>
<proteinExistence type="predicted"/>
<accession>A0A6G9D2U2</accession>
<feature type="region of interest" description="Disordered" evidence="1">
    <location>
        <begin position="1"/>
        <end position="33"/>
    </location>
</feature>
<evidence type="ECO:0000256" key="1">
    <source>
        <dbReference type="SAM" id="MobiDB-lite"/>
    </source>
</evidence>
<name>A0A6G9D2U2_RHOER</name>
<evidence type="ECO:0000313" key="2">
    <source>
        <dbReference type="EMBL" id="QIP43478.1"/>
    </source>
</evidence>
<gene>
    <name evidence="2" type="ORF">G9444_6235</name>
</gene>
<protein>
    <submittedName>
        <fullName evidence="2">Uncharacterized protein</fullName>
    </submittedName>
</protein>
<organism evidence="2 3">
    <name type="scientific">Rhodococcus erythropolis</name>
    <name type="common">Arthrobacter picolinophilus</name>
    <dbReference type="NCBI Taxonomy" id="1833"/>
    <lineage>
        <taxon>Bacteria</taxon>
        <taxon>Bacillati</taxon>
        <taxon>Actinomycetota</taxon>
        <taxon>Actinomycetes</taxon>
        <taxon>Mycobacteriales</taxon>
        <taxon>Nocardiaceae</taxon>
        <taxon>Rhodococcus</taxon>
        <taxon>Rhodococcus erythropolis group</taxon>
    </lineage>
</organism>
<reference evidence="2 3" key="1">
    <citation type="submission" date="2020-03" db="EMBL/GenBank/DDBJ databases">
        <title>Screen low temperature-resistant strains for efficient degradation of petroleum hydrocarbons under the low temperature.</title>
        <authorList>
            <person name="Wang Y."/>
            <person name="Chen J."/>
        </authorList>
    </citation>
    <scope>NUCLEOTIDE SEQUENCE [LARGE SCALE GENOMIC DNA]</scope>
    <source>
        <strain evidence="2 3">KB1</strain>
    </source>
</reference>
<sequence>MLSSATPITNFDPRHDRKRTYSAHESARIGAIV</sequence>
<dbReference type="EMBL" id="CP050124">
    <property type="protein sequence ID" value="QIP43478.1"/>
    <property type="molecule type" value="Genomic_DNA"/>
</dbReference>
<evidence type="ECO:0000313" key="3">
    <source>
        <dbReference type="Proteomes" id="UP000502345"/>
    </source>
</evidence>